<comment type="caution">
    <text evidence="2">The sequence shown here is derived from an EMBL/GenBank/DDBJ whole genome shotgun (WGS) entry which is preliminary data.</text>
</comment>
<keyword evidence="3" id="KW-1185">Reference proteome</keyword>
<dbReference type="Gene3D" id="1.20.5.2050">
    <property type="match status" value="1"/>
</dbReference>
<dbReference type="SMART" id="SM00507">
    <property type="entry name" value="HNHc"/>
    <property type="match status" value="1"/>
</dbReference>
<dbReference type="GO" id="GO:0004519">
    <property type="term" value="F:endonuclease activity"/>
    <property type="evidence" value="ECO:0007669"/>
    <property type="project" value="InterPro"/>
</dbReference>
<accession>A0A6M0K719</accession>
<dbReference type="RefSeq" id="WP_164456608.1">
    <property type="nucleotide sequence ID" value="NZ_JAAIJQ010000202.1"/>
</dbReference>
<dbReference type="AlphaFoldDB" id="A0A6M0K719"/>
<evidence type="ECO:0000313" key="2">
    <source>
        <dbReference type="EMBL" id="NEV65289.1"/>
    </source>
</evidence>
<feature type="domain" description="HNH nuclease" evidence="1">
    <location>
        <begin position="236"/>
        <end position="299"/>
    </location>
</feature>
<proteinExistence type="predicted"/>
<gene>
    <name evidence="2" type="ORF">G3446_26250</name>
</gene>
<organism evidence="2 3">
    <name type="scientific">Thiorhodococcus minor</name>
    <dbReference type="NCBI Taxonomy" id="57489"/>
    <lineage>
        <taxon>Bacteria</taxon>
        <taxon>Pseudomonadati</taxon>
        <taxon>Pseudomonadota</taxon>
        <taxon>Gammaproteobacteria</taxon>
        <taxon>Chromatiales</taxon>
        <taxon>Chromatiaceae</taxon>
        <taxon>Thiorhodococcus</taxon>
    </lineage>
</organism>
<dbReference type="GO" id="GO:0008270">
    <property type="term" value="F:zinc ion binding"/>
    <property type="evidence" value="ECO:0007669"/>
    <property type="project" value="InterPro"/>
</dbReference>
<evidence type="ECO:0000313" key="3">
    <source>
        <dbReference type="Proteomes" id="UP000483379"/>
    </source>
</evidence>
<dbReference type="InterPro" id="IPR002711">
    <property type="entry name" value="HNH"/>
</dbReference>
<dbReference type="GO" id="GO:0003676">
    <property type="term" value="F:nucleic acid binding"/>
    <property type="evidence" value="ECO:0007669"/>
    <property type="project" value="InterPro"/>
</dbReference>
<dbReference type="EMBL" id="JAAIJQ010000202">
    <property type="protein sequence ID" value="NEV65289.1"/>
    <property type="molecule type" value="Genomic_DNA"/>
</dbReference>
<sequence>MTIFDDQYLEDTLEKALGDPENFHIPMGITRYDYSKMHGWWVRVHRDEVQFQELFYDSQYPSAAESLRAAIYFRHEILSTLPLEKKIIGRPPKSLPKDPEKRIARRTEKGKQQPYICWQATWYDEHHEVQTKRFSVKKFGEDGARKLALEHATNLHNKTPKPIKEKPNNDPYRKQKFRRVSREDVSVLATIDSGRYRSKEKNEIEAENSNPFAFEGERKLELHMAVERDKKLRNQKVKEFLDKNEKIFCELCGFQFTQNYPWLTKDIIEVHHIIPLSQLSGKTKITLNDLMLLCSNCHLAIHQGDEEANLIFALDYFEKPS</sequence>
<reference evidence="2 3" key="1">
    <citation type="submission" date="2020-02" db="EMBL/GenBank/DDBJ databases">
        <title>Genome sequences of Thiorhodococcus mannitoliphagus and Thiorhodococcus minor, purple sulfur photosynthetic bacteria in the gammaproteobacterial family, Chromatiaceae.</title>
        <authorList>
            <person name="Aviles F.A."/>
            <person name="Meyer T.E."/>
            <person name="Kyndt J.A."/>
        </authorList>
    </citation>
    <scope>NUCLEOTIDE SEQUENCE [LARGE SCALE GENOMIC DNA]</scope>
    <source>
        <strain evidence="2 3">DSM 11518</strain>
    </source>
</reference>
<protein>
    <recommendedName>
        <fullName evidence="1">HNH nuclease domain-containing protein</fullName>
    </recommendedName>
</protein>
<dbReference type="CDD" id="cd00085">
    <property type="entry name" value="HNHc"/>
    <property type="match status" value="1"/>
</dbReference>
<name>A0A6M0K719_9GAMM</name>
<dbReference type="InterPro" id="IPR003615">
    <property type="entry name" value="HNH_nuc"/>
</dbReference>
<dbReference type="Pfam" id="PF01844">
    <property type="entry name" value="HNH"/>
    <property type="match status" value="1"/>
</dbReference>
<dbReference type="Proteomes" id="UP000483379">
    <property type="component" value="Unassembled WGS sequence"/>
</dbReference>
<dbReference type="Gene3D" id="1.10.30.50">
    <property type="match status" value="1"/>
</dbReference>
<evidence type="ECO:0000259" key="1">
    <source>
        <dbReference type="SMART" id="SM00507"/>
    </source>
</evidence>